<gene>
    <name evidence="8" type="ORF">DFH07DRAFT_95842</name>
</gene>
<dbReference type="Proteomes" id="UP001215280">
    <property type="component" value="Unassembled WGS sequence"/>
</dbReference>
<dbReference type="InterPro" id="IPR036612">
    <property type="entry name" value="KH_dom_type_1_sf"/>
</dbReference>
<evidence type="ECO:0000313" key="8">
    <source>
        <dbReference type="EMBL" id="KAJ7737153.1"/>
    </source>
</evidence>
<evidence type="ECO:0000313" key="9">
    <source>
        <dbReference type="Proteomes" id="UP001215280"/>
    </source>
</evidence>
<comment type="similarity">
    <text evidence="6">Belongs to the BBP/SF1 family.</text>
</comment>
<keyword evidence="9" id="KW-1185">Reference proteome</keyword>
<keyword evidence="6" id="KW-0479">Metal-binding</keyword>
<keyword evidence="6" id="KW-0862">Zinc</keyword>
<dbReference type="GO" id="GO:0048024">
    <property type="term" value="P:regulation of mRNA splicing, via spliceosome"/>
    <property type="evidence" value="ECO:0007669"/>
    <property type="project" value="TreeGrafter"/>
</dbReference>
<keyword evidence="4 6" id="KW-0863">Zinc-finger</keyword>
<reference evidence="8" key="1">
    <citation type="submission" date="2023-03" db="EMBL/GenBank/DDBJ databases">
        <title>Massive genome expansion in bonnet fungi (Mycena s.s.) driven by repeated elements and novel gene families across ecological guilds.</title>
        <authorList>
            <consortium name="Lawrence Berkeley National Laboratory"/>
            <person name="Harder C.B."/>
            <person name="Miyauchi S."/>
            <person name="Viragh M."/>
            <person name="Kuo A."/>
            <person name="Thoen E."/>
            <person name="Andreopoulos B."/>
            <person name="Lu D."/>
            <person name="Skrede I."/>
            <person name="Drula E."/>
            <person name="Henrissat B."/>
            <person name="Morin E."/>
            <person name="Kohler A."/>
            <person name="Barry K."/>
            <person name="LaButti K."/>
            <person name="Morin E."/>
            <person name="Salamov A."/>
            <person name="Lipzen A."/>
            <person name="Mereny Z."/>
            <person name="Hegedus B."/>
            <person name="Baldrian P."/>
            <person name="Stursova M."/>
            <person name="Weitz H."/>
            <person name="Taylor A."/>
            <person name="Grigoriev I.V."/>
            <person name="Nagy L.G."/>
            <person name="Martin F."/>
            <person name="Kauserud H."/>
        </authorList>
    </citation>
    <scope>NUCLEOTIDE SEQUENCE</scope>
    <source>
        <strain evidence="8">CBHHK188m</strain>
    </source>
</reference>
<name>A0AAD7MY49_9AGAR</name>
<dbReference type="PROSITE" id="PS50158">
    <property type="entry name" value="ZF_CCHC"/>
    <property type="match status" value="1"/>
</dbReference>
<dbReference type="InterPro" id="IPR036875">
    <property type="entry name" value="Znf_CCHC_sf"/>
</dbReference>
<accession>A0AAD7MY49</accession>
<dbReference type="CDD" id="cd02395">
    <property type="entry name" value="KH-I_BBP"/>
    <property type="match status" value="1"/>
</dbReference>
<comment type="caution">
    <text evidence="8">The sequence shown here is derived from an EMBL/GenBank/DDBJ whole genome shotgun (WGS) entry which is preliminary data.</text>
</comment>
<organism evidence="8 9">
    <name type="scientific">Mycena maculata</name>
    <dbReference type="NCBI Taxonomy" id="230809"/>
    <lineage>
        <taxon>Eukaryota</taxon>
        <taxon>Fungi</taxon>
        <taxon>Dikarya</taxon>
        <taxon>Basidiomycota</taxon>
        <taxon>Agaricomycotina</taxon>
        <taxon>Agaricomycetes</taxon>
        <taxon>Agaricomycetidae</taxon>
        <taxon>Agaricales</taxon>
        <taxon>Marasmiineae</taxon>
        <taxon>Mycenaceae</taxon>
        <taxon>Mycena</taxon>
    </lineage>
</organism>
<dbReference type="PANTHER" id="PTHR11208:SF45">
    <property type="entry name" value="SPLICING FACTOR 1"/>
    <property type="match status" value="1"/>
</dbReference>
<sequence>MTLSPPSRVYIPAKEFPEINFFGLLVGPRGNSLKKMERESGAKISIRGRGSVKEGKTQFADDAEEDLHCFVTADSQDKVAACVKLINEVITMAASTPESQNDHKRNQLRELAILTGTLRDDENQLCKNCGAAGHRQFDCPEHKNFTAGVVCHVCARV</sequence>
<dbReference type="GO" id="GO:0005681">
    <property type="term" value="C:spliceosomal complex"/>
    <property type="evidence" value="ECO:0007669"/>
    <property type="project" value="UniProtKB-KW"/>
</dbReference>
<keyword evidence="3 5" id="KW-0694">RNA-binding</keyword>
<comment type="function">
    <text evidence="6">Necessary for the splicing of pre-mRNA. Has a role in the recognition of the branch site (5'-UACUAAC-3'), the pyrimidine tract and the 3'-splice site at the 3'-end of introns.</text>
</comment>
<evidence type="ECO:0000256" key="2">
    <source>
        <dbReference type="ARBA" id="ARBA00022664"/>
    </source>
</evidence>
<evidence type="ECO:0000256" key="1">
    <source>
        <dbReference type="ARBA" id="ARBA00017984"/>
    </source>
</evidence>
<dbReference type="InterPro" id="IPR055256">
    <property type="entry name" value="KH_1_KHDC4/BBP-like"/>
</dbReference>
<dbReference type="GO" id="GO:0008270">
    <property type="term" value="F:zinc ion binding"/>
    <property type="evidence" value="ECO:0007669"/>
    <property type="project" value="UniProtKB-UniRule"/>
</dbReference>
<dbReference type="PANTHER" id="PTHR11208">
    <property type="entry name" value="RNA-BINDING PROTEIN RELATED"/>
    <property type="match status" value="1"/>
</dbReference>
<dbReference type="SMART" id="SM00322">
    <property type="entry name" value="KH"/>
    <property type="match status" value="1"/>
</dbReference>
<dbReference type="InterPro" id="IPR001878">
    <property type="entry name" value="Znf_CCHC"/>
</dbReference>
<dbReference type="InterPro" id="IPR004087">
    <property type="entry name" value="KH_dom"/>
</dbReference>
<evidence type="ECO:0000259" key="7">
    <source>
        <dbReference type="PROSITE" id="PS50158"/>
    </source>
</evidence>
<dbReference type="InterPro" id="IPR045071">
    <property type="entry name" value="BBP-like"/>
</dbReference>
<dbReference type="SUPFAM" id="SSF57756">
    <property type="entry name" value="Retrovirus zinc finger-like domains"/>
    <property type="match status" value="1"/>
</dbReference>
<dbReference type="EMBL" id="JARJLG010000145">
    <property type="protein sequence ID" value="KAJ7737153.1"/>
    <property type="molecule type" value="Genomic_DNA"/>
</dbReference>
<dbReference type="Pfam" id="PF00098">
    <property type="entry name" value="zf-CCHC"/>
    <property type="match status" value="1"/>
</dbReference>
<keyword evidence="6" id="KW-0747">Spliceosome</keyword>
<dbReference type="Pfam" id="PF22675">
    <property type="entry name" value="KH-I_KHDC4-BBP"/>
    <property type="match status" value="1"/>
</dbReference>
<protein>
    <recommendedName>
        <fullName evidence="1 6">Branchpoint-bridging protein</fullName>
    </recommendedName>
</protein>
<evidence type="ECO:0000256" key="3">
    <source>
        <dbReference type="ARBA" id="ARBA00022884"/>
    </source>
</evidence>
<feature type="domain" description="CCHC-type" evidence="7">
    <location>
        <begin position="126"/>
        <end position="141"/>
    </location>
</feature>
<evidence type="ECO:0000256" key="6">
    <source>
        <dbReference type="RuleBase" id="RU367126"/>
    </source>
</evidence>
<comment type="subcellular location">
    <subcellularLocation>
        <location evidence="6">Nucleus</location>
    </subcellularLocation>
</comment>
<evidence type="ECO:0000256" key="5">
    <source>
        <dbReference type="PROSITE-ProRule" id="PRU00117"/>
    </source>
</evidence>
<dbReference type="SUPFAM" id="SSF54791">
    <property type="entry name" value="Eukaryotic type KH-domain (KH-domain type I)"/>
    <property type="match status" value="1"/>
</dbReference>
<dbReference type="GO" id="GO:0045131">
    <property type="term" value="F:pre-mRNA branch point binding"/>
    <property type="evidence" value="ECO:0007669"/>
    <property type="project" value="UniProtKB-UniRule"/>
</dbReference>
<keyword evidence="2 6" id="KW-0507">mRNA processing</keyword>
<proteinExistence type="inferred from homology"/>
<evidence type="ECO:0000256" key="4">
    <source>
        <dbReference type="PROSITE-ProRule" id="PRU00047"/>
    </source>
</evidence>
<dbReference type="GO" id="GO:0000398">
    <property type="term" value="P:mRNA splicing, via spliceosome"/>
    <property type="evidence" value="ECO:0007669"/>
    <property type="project" value="UniProtKB-UniRule"/>
</dbReference>
<keyword evidence="6" id="KW-0508">mRNA splicing</keyword>
<dbReference type="AlphaFoldDB" id="A0AAD7MY49"/>
<keyword evidence="6" id="KW-0539">Nucleus</keyword>
<dbReference type="Gene3D" id="3.30.1370.10">
    <property type="entry name" value="K Homology domain, type 1"/>
    <property type="match status" value="1"/>
</dbReference>
<dbReference type="PROSITE" id="PS50084">
    <property type="entry name" value="KH_TYPE_1"/>
    <property type="match status" value="1"/>
</dbReference>
<dbReference type="GO" id="GO:0003729">
    <property type="term" value="F:mRNA binding"/>
    <property type="evidence" value="ECO:0007669"/>
    <property type="project" value="TreeGrafter"/>
</dbReference>